<evidence type="ECO:0000313" key="1">
    <source>
        <dbReference type="EMBL" id="BBK22613.1"/>
    </source>
</evidence>
<dbReference type="RefSeq" id="WP_163051925.1">
    <property type="nucleotide sequence ID" value="NZ_AP019695.1"/>
</dbReference>
<reference evidence="2" key="1">
    <citation type="submission" date="2019-05" db="EMBL/GenBank/DDBJ databases">
        <title>Complete genome sequencing of Absiella argi strain JCM 30884.</title>
        <authorList>
            <person name="Sakamoto M."/>
            <person name="Murakami T."/>
            <person name="Mori H."/>
        </authorList>
    </citation>
    <scope>NUCLEOTIDE SEQUENCE [LARGE SCALE GENOMIC DNA]</scope>
    <source>
        <strain evidence="2">JCM 30884</strain>
    </source>
</reference>
<sequence length="310" mass="36879">MQKNITNMLDYLPVYMKAALKKEEILLNDLYFSKRHTDIEYTNIAAVMMQRSNAQYVMSIDNWKKVFPEIMEIQKKLERPVTVLVPDVREGVICFTAYKVFDIEQLDIPKQAMNDFMSEHKSHLALMIKEYTKQKIINLCGDKKYWRGELLNTYLQQFVFYEKAGKQLKEFYYRCLKAAFFDELDFPGKNELKIGIEISDSEVRRIYKNIHELIAKFHFFFSDFVSNRAKREKERWEKLMILRDSREGIEDRIKRAVAIKQGIRGAEESSKKKKEMPIEYYEEYDTADNPPAYSDQDEYMNDLMFGKGGH</sequence>
<proteinExistence type="predicted"/>
<evidence type="ECO:0000313" key="2">
    <source>
        <dbReference type="Proteomes" id="UP000464754"/>
    </source>
</evidence>
<dbReference type="Proteomes" id="UP000464754">
    <property type="component" value="Chromosome"/>
</dbReference>
<name>A0A6N4TIL5_9FIRM</name>
<dbReference type="AlphaFoldDB" id="A0A6N4TIL5"/>
<dbReference type="EMBL" id="AP019695">
    <property type="protein sequence ID" value="BBK22613.1"/>
    <property type="molecule type" value="Genomic_DNA"/>
</dbReference>
<organism evidence="1 2">
    <name type="scientific">Amedibacterium intestinale</name>
    <dbReference type="NCBI Taxonomy" id="2583452"/>
    <lineage>
        <taxon>Bacteria</taxon>
        <taxon>Bacillati</taxon>
        <taxon>Bacillota</taxon>
        <taxon>Erysipelotrichia</taxon>
        <taxon>Erysipelotrichales</taxon>
        <taxon>Erysipelotrichaceae</taxon>
        <taxon>Amedibacterium</taxon>
    </lineage>
</organism>
<dbReference type="KEGG" id="aarg:Aargi30884_15160"/>
<gene>
    <name evidence="1" type="ORF">Aargi30884_15160</name>
</gene>
<accession>A0A6N4TIL5</accession>
<protein>
    <submittedName>
        <fullName evidence="1">Uncharacterized protein</fullName>
    </submittedName>
</protein>
<keyword evidence="2" id="KW-1185">Reference proteome</keyword>